<sequence length="205" mass="22299">MMIMENNNRAKEMFMEMNGNNNVKGKIMDDDDNCECRRSDSSSSTSIGSISEDTMGSLCSSYSSSELAEDASSSSSSSSSSHSKIGPLYELSELMDHLPIKRGLSMFYKGKAQSFTSLARVQSIEDLPKKGINTSYSKRMKSCKSYAGGLDLDTHNKISFSPKPTISKKTTSSSSTIRGSFLSLQSKKGSFLGGSRVPISVHKNF</sequence>
<evidence type="ECO:0000313" key="4">
    <source>
        <dbReference type="EMBL" id="MED6132048.1"/>
    </source>
</evidence>
<feature type="region of interest" description="Disordered" evidence="3">
    <location>
        <begin position="33"/>
        <end position="54"/>
    </location>
</feature>
<feature type="compositionally biased region" description="Low complexity" evidence="3">
    <location>
        <begin position="41"/>
        <end position="54"/>
    </location>
</feature>
<protein>
    <recommendedName>
        <fullName evidence="6">Oxidative stress 3</fullName>
    </recommendedName>
</protein>
<comment type="caution">
    <text evidence="4">The sequence shown here is derived from an EMBL/GenBank/DDBJ whole genome shotgun (WGS) entry which is preliminary data.</text>
</comment>
<evidence type="ECO:0008006" key="6">
    <source>
        <dbReference type="Google" id="ProtNLM"/>
    </source>
</evidence>
<evidence type="ECO:0000313" key="5">
    <source>
        <dbReference type="Proteomes" id="UP001341840"/>
    </source>
</evidence>
<reference evidence="4 5" key="1">
    <citation type="journal article" date="2023" name="Plants (Basel)">
        <title>Bridging the Gap: Combining Genomics and Transcriptomics Approaches to Understand Stylosanthes scabra, an Orphan Legume from the Brazilian Caatinga.</title>
        <authorList>
            <person name="Ferreira-Neto J.R.C."/>
            <person name="da Silva M.D."/>
            <person name="Binneck E."/>
            <person name="de Melo N.F."/>
            <person name="da Silva R.H."/>
            <person name="de Melo A.L.T.M."/>
            <person name="Pandolfi V."/>
            <person name="Bustamante F.O."/>
            <person name="Brasileiro-Vidal A.C."/>
            <person name="Benko-Iseppon A.M."/>
        </authorList>
    </citation>
    <scope>NUCLEOTIDE SEQUENCE [LARGE SCALE GENOMIC DNA]</scope>
    <source>
        <tissue evidence="4">Leaves</tissue>
    </source>
</reference>
<dbReference type="PANTHER" id="PTHR33172">
    <property type="entry name" value="OS08G0516900 PROTEIN"/>
    <property type="match status" value="1"/>
</dbReference>
<evidence type="ECO:0000256" key="2">
    <source>
        <dbReference type="ARBA" id="ARBA00023242"/>
    </source>
</evidence>
<gene>
    <name evidence="4" type="ORF">PIB30_015624</name>
</gene>
<accession>A0ABU6S7N0</accession>
<dbReference type="PANTHER" id="PTHR33172:SF103">
    <property type="entry name" value="PROTEIN OXIDATIVE STRESS 3"/>
    <property type="match status" value="1"/>
</dbReference>
<comment type="subcellular location">
    <subcellularLocation>
        <location evidence="1">Nucleus</location>
    </subcellularLocation>
</comment>
<organism evidence="4 5">
    <name type="scientific">Stylosanthes scabra</name>
    <dbReference type="NCBI Taxonomy" id="79078"/>
    <lineage>
        <taxon>Eukaryota</taxon>
        <taxon>Viridiplantae</taxon>
        <taxon>Streptophyta</taxon>
        <taxon>Embryophyta</taxon>
        <taxon>Tracheophyta</taxon>
        <taxon>Spermatophyta</taxon>
        <taxon>Magnoliopsida</taxon>
        <taxon>eudicotyledons</taxon>
        <taxon>Gunneridae</taxon>
        <taxon>Pentapetalae</taxon>
        <taxon>rosids</taxon>
        <taxon>fabids</taxon>
        <taxon>Fabales</taxon>
        <taxon>Fabaceae</taxon>
        <taxon>Papilionoideae</taxon>
        <taxon>50 kb inversion clade</taxon>
        <taxon>dalbergioids sensu lato</taxon>
        <taxon>Dalbergieae</taxon>
        <taxon>Pterocarpus clade</taxon>
        <taxon>Stylosanthes</taxon>
    </lineage>
</organism>
<keyword evidence="2" id="KW-0539">Nucleus</keyword>
<dbReference type="InterPro" id="IPR051992">
    <property type="entry name" value="OxStress_Response_Reg"/>
</dbReference>
<keyword evidence="5" id="KW-1185">Reference proteome</keyword>
<dbReference type="EMBL" id="JASCZI010060458">
    <property type="protein sequence ID" value="MED6132048.1"/>
    <property type="molecule type" value="Genomic_DNA"/>
</dbReference>
<evidence type="ECO:0000256" key="3">
    <source>
        <dbReference type="SAM" id="MobiDB-lite"/>
    </source>
</evidence>
<proteinExistence type="predicted"/>
<name>A0ABU6S7N0_9FABA</name>
<dbReference type="Proteomes" id="UP001341840">
    <property type="component" value="Unassembled WGS sequence"/>
</dbReference>
<evidence type="ECO:0000256" key="1">
    <source>
        <dbReference type="ARBA" id="ARBA00004123"/>
    </source>
</evidence>